<name>A0A1G7NLW6_CHIFI</name>
<dbReference type="PROSITE" id="PS51257">
    <property type="entry name" value="PROKAR_LIPOPROTEIN"/>
    <property type="match status" value="1"/>
</dbReference>
<dbReference type="RefSeq" id="WP_143011434.1">
    <property type="nucleotide sequence ID" value="NZ_FNBN01000002.1"/>
</dbReference>
<dbReference type="STRING" id="104663.SAMN04488121_102853"/>
<protein>
    <submittedName>
        <fullName evidence="1">Uncharacterized protein</fullName>
    </submittedName>
</protein>
<evidence type="ECO:0000313" key="1">
    <source>
        <dbReference type="EMBL" id="SDF74962.1"/>
    </source>
</evidence>
<proteinExistence type="predicted"/>
<accession>A0A1G7NLW6</accession>
<dbReference type="EMBL" id="FNBN01000002">
    <property type="protein sequence ID" value="SDF74962.1"/>
    <property type="molecule type" value="Genomic_DNA"/>
</dbReference>
<reference evidence="1 2" key="1">
    <citation type="submission" date="2016-10" db="EMBL/GenBank/DDBJ databases">
        <authorList>
            <person name="de Groot N.N."/>
        </authorList>
    </citation>
    <scope>NUCLEOTIDE SEQUENCE [LARGE SCALE GENOMIC DNA]</scope>
    <source>
        <strain evidence="1 2">DSM 527</strain>
    </source>
</reference>
<evidence type="ECO:0000313" key="2">
    <source>
        <dbReference type="Proteomes" id="UP000199045"/>
    </source>
</evidence>
<sequence length="578" mass="62763">MKLLYPLAIISLLIMACSKPKPNNDIPDEPPVDHNPIPPATPVSAIVTVYAEMNGQYGDPMSVKINGAVTDYAFSGYSTNTALSVEKYDCNIDLTPDPYLGLLATARNVPLTGSSRNNVDVNNVRGTYLDRVFTTDAGEWALAGDGKLTFGANTFEEPGIVASSPAYAMLDPTATAFSITNPSFKADVDGHRWYLRSFGVFLLDIPYKILAKLTLQYPIAAGLRSTAPDSIATWLYLNNQWVQQGYAKKTGNFYTKEIHQGGIWSFGELVDGMYKTFKVRTSNGLPVVNAILRVKSGDNEVASARTDAEGNAICFLPAHENLTADILLGWRSLSDGPPPFVLRGPFNSSMDEEIILPASSPYITSVKGTAINCGGGPIQSGTVTAICQPLNSRWYLPVTNGQYGGAYVTGDVRAIFLMNASNDAVPGPDTAALLITNEENIVHLTTCKSATNLFLKYSIDDVEYNITGDAATPGNSFLASYYWKGTTDVSCQDDQTHPTMGLDFSTSGSGTGTFLNLTELSVNNVLYEVDYNRTFKVTFTRYDMMIGGYVEGSLEAYYKDKTNVVHHLVASFRLKQVV</sequence>
<dbReference type="OrthoDB" id="9816718at2"/>
<dbReference type="Proteomes" id="UP000199045">
    <property type="component" value="Unassembled WGS sequence"/>
</dbReference>
<dbReference type="AlphaFoldDB" id="A0A1G7NLW6"/>
<gene>
    <name evidence="1" type="ORF">SAMN04488121_102853</name>
</gene>
<organism evidence="1 2">
    <name type="scientific">Chitinophaga filiformis</name>
    <name type="common">Myxococcus filiformis</name>
    <name type="synonym">Flexibacter filiformis</name>
    <dbReference type="NCBI Taxonomy" id="104663"/>
    <lineage>
        <taxon>Bacteria</taxon>
        <taxon>Pseudomonadati</taxon>
        <taxon>Bacteroidota</taxon>
        <taxon>Chitinophagia</taxon>
        <taxon>Chitinophagales</taxon>
        <taxon>Chitinophagaceae</taxon>
        <taxon>Chitinophaga</taxon>
    </lineage>
</organism>